<comment type="similarity">
    <text evidence="1">Belongs to the aldehyde dehydrogenase family.</text>
</comment>
<proteinExistence type="inferred from homology"/>
<keyword evidence="2" id="KW-0520">NAD</keyword>
<dbReference type="InterPro" id="IPR016161">
    <property type="entry name" value="Ald_DH/histidinol_DH"/>
</dbReference>
<reference evidence="4 5" key="1">
    <citation type="journal article" date="2016" name="Mol. Biol. Evol.">
        <title>Comparative Genomics of Early-Diverging Mushroom-Forming Fungi Provides Insights into the Origins of Lignocellulose Decay Capabilities.</title>
        <authorList>
            <person name="Nagy L.G."/>
            <person name="Riley R."/>
            <person name="Tritt A."/>
            <person name="Adam C."/>
            <person name="Daum C."/>
            <person name="Floudas D."/>
            <person name="Sun H."/>
            <person name="Yadav J.S."/>
            <person name="Pangilinan J."/>
            <person name="Larsson K.H."/>
            <person name="Matsuura K."/>
            <person name="Barry K."/>
            <person name="Labutti K."/>
            <person name="Kuo R."/>
            <person name="Ohm R.A."/>
            <person name="Bhattacharya S.S."/>
            <person name="Shirouzu T."/>
            <person name="Yoshinaga Y."/>
            <person name="Martin F.M."/>
            <person name="Grigoriev I.V."/>
            <person name="Hibbett D.S."/>
        </authorList>
    </citation>
    <scope>NUCLEOTIDE SEQUENCE [LARGE SCALE GENOMIC DNA]</scope>
    <source>
        <strain evidence="4 5">HHB12029</strain>
    </source>
</reference>
<gene>
    <name evidence="4" type="ORF">EXIGLDRAFT_637028</name>
</gene>
<evidence type="ECO:0000313" key="5">
    <source>
        <dbReference type="Proteomes" id="UP000077266"/>
    </source>
</evidence>
<organism evidence="4 5">
    <name type="scientific">Exidia glandulosa HHB12029</name>
    <dbReference type="NCBI Taxonomy" id="1314781"/>
    <lineage>
        <taxon>Eukaryota</taxon>
        <taxon>Fungi</taxon>
        <taxon>Dikarya</taxon>
        <taxon>Basidiomycota</taxon>
        <taxon>Agaricomycotina</taxon>
        <taxon>Agaricomycetes</taxon>
        <taxon>Auriculariales</taxon>
        <taxon>Exidiaceae</taxon>
        <taxon>Exidia</taxon>
    </lineage>
</organism>
<dbReference type="Pfam" id="PF00171">
    <property type="entry name" value="Aldedh"/>
    <property type="match status" value="1"/>
</dbReference>
<dbReference type="GO" id="GO:0016620">
    <property type="term" value="F:oxidoreductase activity, acting on the aldehyde or oxo group of donors, NAD or NADP as acceptor"/>
    <property type="evidence" value="ECO:0007669"/>
    <property type="project" value="InterPro"/>
</dbReference>
<dbReference type="InterPro" id="IPR015590">
    <property type="entry name" value="Aldehyde_DH_dom"/>
</dbReference>
<evidence type="ECO:0000259" key="3">
    <source>
        <dbReference type="Pfam" id="PF00171"/>
    </source>
</evidence>
<dbReference type="EMBL" id="KV425886">
    <property type="protein sequence ID" value="KZW02940.1"/>
    <property type="molecule type" value="Genomic_DNA"/>
</dbReference>
<dbReference type="Gene3D" id="3.40.309.10">
    <property type="entry name" value="Aldehyde Dehydrogenase, Chain A, domain 2"/>
    <property type="match status" value="1"/>
</dbReference>
<dbReference type="SUPFAM" id="SSF53720">
    <property type="entry name" value="ALDH-like"/>
    <property type="match status" value="1"/>
</dbReference>
<protein>
    <submittedName>
        <fullName evidence="4">Aldehyde dehydrogenase</fullName>
    </submittedName>
</protein>
<dbReference type="PANTHER" id="PTHR42986:SF1">
    <property type="entry name" value="BENZALDEHYDE DEHYDROGENASE YFMT"/>
    <property type="match status" value="1"/>
</dbReference>
<keyword evidence="5" id="KW-1185">Reference proteome</keyword>
<dbReference type="InParanoid" id="A0A166BPF8"/>
<evidence type="ECO:0000256" key="2">
    <source>
        <dbReference type="ARBA" id="ARBA00023027"/>
    </source>
</evidence>
<dbReference type="STRING" id="1314781.A0A166BPF8"/>
<feature type="domain" description="Aldehyde dehydrogenase" evidence="3">
    <location>
        <begin position="30"/>
        <end position="480"/>
    </location>
</feature>
<dbReference type="InterPro" id="IPR016162">
    <property type="entry name" value="Ald_DH_N"/>
</dbReference>
<sequence>MTTEGQSGIDIVNAEVVPCIIDNQPVLTDATFDLLDPHTHKPLYKVAAAGVDIALKAVESAAAAFPAWSETQPSERRAIFLRAAQLIRTRAPELIQMEITETVSGVALAAFEVGMAADVPEELGALATSLRAETAPSRAGQTAYVFREPYGVVYAGAPWNGPLMLGMRSVANPIMAGNTAVLKTSELSPKMHAVIAEIFIQAGLPAGVLNVIHVEPKDAGAVSEAIIAHPAVGKSNFTGSARVGSILAQLSGKYIKPITLELGGACPFIVLADADVEYAANAAVFGSMFHSGQICMATNSVVIHESVAEKFIELVAAHVDTLNACAESPVMRGLFTAASAKRIDDLVQDALDNGAKIVAGKRSVEDNVCQPLVLSGVTKTTRIFQEELFGPVVSVVTFADEKEALDIVNSLEYGLSSSVYGQDRMRAFEFAKRVRIGAVHINGPTIDDAQTRPHGGFRKSGFGRFNGIDGLREFTQTKIITVNDLVKLPF</sequence>
<dbReference type="InterPro" id="IPR016163">
    <property type="entry name" value="Ald_DH_C"/>
</dbReference>
<dbReference type="Gene3D" id="3.40.605.10">
    <property type="entry name" value="Aldehyde Dehydrogenase, Chain A, domain 1"/>
    <property type="match status" value="1"/>
</dbReference>
<evidence type="ECO:0000313" key="4">
    <source>
        <dbReference type="EMBL" id="KZW02940.1"/>
    </source>
</evidence>
<evidence type="ECO:0000256" key="1">
    <source>
        <dbReference type="ARBA" id="ARBA00009986"/>
    </source>
</evidence>
<dbReference type="Proteomes" id="UP000077266">
    <property type="component" value="Unassembled WGS sequence"/>
</dbReference>
<dbReference type="OrthoDB" id="310895at2759"/>
<name>A0A166BPF8_EXIGL</name>
<dbReference type="PANTHER" id="PTHR42986">
    <property type="entry name" value="BENZALDEHYDE DEHYDROGENASE YFMT"/>
    <property type="match status" value="1"/>
</dbReference>
<dbReference type="AlphaFoldDB" id="A0A166BPF8"/>
<accession>A0A166BPF8</accession>